<dbReference type="PANTHER" id="PTHR12236">
    <property type="entry name" value="STRUCTURAL CONTITUENT OF CUTICLE"/>
    <property type="match status" value="1"/>
</dbReference>
<keyword evidence="1 3" id="KW-0193">Cuticle</keyword>
<feature type="region of interest" description="Disordered" evidence="4">
    <location>
        <begin position="248"/>
        <end position="281"/>
    </location>
</feature>
<dbReference type="InterPro" id="IPR051217">
    <property type="entry name" value="Insect_Cuticle_Struc_Prot"/>
</dbReference>
<dbReference type="GO" id="GO:0005615">
    <property type="term" value="C:extracellular space"/>
    <property type="evidence" value="ECO:0007669"/>
    <property type="project" value="TreeGrafter"/>
</dbReference>
<protein>
    <submittedName>
        <fullName evidence="6">Uncharacterized protein LOC113393315</fullName>
    </submittedName>
</protein>
<dbReference type="AlphaFoldDB" id="A0A8B8HM36"/>
<dbReference type="InterPro" id="IPR000618">
    <property type="entry name" value="Insect_cuticle"/>
</dbReference>
<evidence type="ECO:0000313" key="5">
    <source>
        <dbReference type="Proteomes" id="UP001652626"/>
    </source>
</evidence>
<gene>
    <name evidence="6" type="primary">LOC113393315</name>
</gene>
<keyword evidence="5" id="KW-1185">Reference proteome</keyword>
<dbReference type="PANTHER" id="PTHR12236:SF80">
    <property type="entry name" value="CUTICULAR PROTEIN 62BC, ISOFORM A"/>
    <property type="match status" value="1"/>
</dbReference>
<dbReference type="InterPro" id="IPR031311">
    <property type="entry name" value="CHIT_BIND_RR_consensus"/>
</dbReference>
<evidence type="ECO:0000313" key="6">
    <source>
        <dbReference type="RefSeq" id="XP_026485918.2"/>
    </source>
</evidence>
<keyword evidence="2" id="KW-0732">Signal</keyword>
<dbReference type="RefSeq" id="XP_026485918.2">
    <property type="nucleotide sequence ID" value="XM_026630133.2"/>
</dbReference>
<dbReference type="OMA" id="IAQHEEI"/>
<organism evidence="5 6">
    <name type="scientific">Vanessa tameamea</name>
    <name type="common">Kamehameha butterfly</name>
    <dbReference type="NCBI Taxonomy" id="334116"/>
    <lineage>
        <taxon>Eukaryota</taxon>
        <taxon>Metazoa</taxon>
        <taxon>Ecdysozoa</taxon>
        <taxon>Arthropoda</taxon>
        <taxon>Hexapoda</taxon>
        <taxon>Insecta</taxon>
        <taxon>Pterygota</taxon>
        <taxon>Neoptera</taxon>
        <taxon>Endopterygota</taxon>
        <taxon>Lepidoptera</taxon>
        <taxon>Glossata</taxon>
        <taxon>Ditrysia</taxon>
        <taxon>Papilionoidea</taxon>
        <taxon>Nymphalidae</taxon>
        <taxon>Nymphalinae</taxon>
        <taxon>Vanessa</taxon>
    </lineage>
</organism>
<accession>A0A8B8HM36</accession>
<evidence type="ECO:0000256" key="4">
    <source>
        <dbReference type="SAM" id="MobiDB-lite"/>
    </source>
</evidence>
<dbReference type="PRINTS" id="PR00947">
    <property type="entry name" value="CUTICLE"/>
</dbReference>
<name>A0A8B8HM36_VANTA</name>
<sequence>MLFLVYFITISSAVQIDPTTGLRAESYTSNTGKAWQTVKYYPANSPPLFKYDFHHYPKYEFEYAVSDKKTGDYKHHHESRDGDRVRGGYSLVEPDGSLRKVEYNADDQNGFNAVVTKSVNKHGDNAFSVIGHTRQFLPFGNGIKINHFFPNKNDHYQEYKSGTEDVEDIPINEKNIDLKQDERQKSVKEEQGDKMIQLTPVIIQNNNKSTEMPIVKINPVEIVQALVMDAVVDENQQKETENITQMPVEEITSNPTQSEFSDMSETENLQKEEPRDDSEVASSYYHSRIYYVGY</sequence>
<dbReference type="GO" id="GO:0031012">
    <property type="term" value="C:extracellular matrix"/>
    <property type="evidence" value="ECO:0007669"/>
    <property type="project" value="TreeGrafter"/>
</dbReference>
<feature type="compositionally biased region" description="Polar residues" evidence="4">
    <location>
        <begin position="251"/>
        <end position="267"/>
    </location>
</feature>
<dbReference type="PROSITE" id="PS51155">
    <property type="entry name" value="CHIT_BIND_RR_2"/>
    <property type="match status" value="1"/>
</dbReference>
<dbReference type="GeneID" id="113393315"/>
<evidence type="ECO:0000256" key="3">
    <source>
        <dbReference type="PROSITE-ProRule" id="PRU00497"/>
    </source>
</evidence>
<proteinExistence type="predicted"/>
<reference evidence="6" key="1">
    <citation type="submission" date="2025-08" db="UniProtKB">
        <authorList>
            <consortium name="RefSeq"/>
        </authorList>
    </citation>
    <scope>IDENTIFICATION</scope>
    <source>
        <tissue evidence="6">Whole body</tissue>
    </source>
</reference>
<dbReference type="OrthoDB" id="7789829at2759"/>
<dbReference type="Proteomes" id="UP001652626">
    <property type="component" value="Chromosome 6"/>
</dbReference>
<dbReference type="PROSITE" id="PS00233">
    <property type="entry name" value="CHIT_BIND_RR_1"/>
    <property type="match status" value="1"/>
</dbReference>
<dbReference type="GO" id="GO:0042302">
    <property type="term" value="F:structural constituent of cuticle"/>
    <property type="evidence" value="ECO:0007669"/>
    <property type="project" value="UniProtKB-UniRule"/>
</dbReference>
<feature type="compositionally biased region" description="Basic and acidic residues" evidence="4">
    <location>
        <begin position="268"/>
        <end position="278"/>
    </location>
</feature>
<evidence type="ECO:0000256" key="1">
    <source>
        <dbReference type="ARBA" id="ARBA00022460"/>
    </source>
</evidence>
<evidence type="ECO:0000256" key="2">
    <source>
        <dbReference type="ARBA" id="ARBA00022729"/>
    </source>
</evidence>
<dbReference type="Pfam" id="PF00379">
    <property type="entry name" value="Chitin_bind_4"/>
    <property type="match status" value="1"/>
</dbReference>